<dbReference type="AlphaFoldDB" id="A0A2M6WZ29"/>
<comment type="caution">
    <text evidence="1">The sequence shown here is derived from an EMBL/GenBank/DDBJ whole genome shotgun (WGS) entry which is preliminary data.</text>
</comment>
<dbReference type="EMBL" id="PEZP01000034">
    <property type="protein sequence ID" value="PIT98053.1"/>
    <property type="molecule type" value="Genomic_DNA"/>
</dbReference>
<sequence length="167" mass="17488">MAAAIPAGVRTALRHTVAAVAPDGLRYVPEKRWHLTILFIGPGDAMAVATALAGTLEQPFMPTVTLTHIGPGKAPGQLWVYAQLTPLLTQLRAAVISRCAAAAVPIAPTASVFVPHIHLANVSAAVRLMSTVPLAISFSLSELELYASRPAGGETAYSPQARLHLRA</sequence>
<protein>
    <recommendedName>
        <fullName evidence="3">RNA 2',3'-cyclic phosphodiesterase</fullName>
    </recommendedName>
</protein>
<accession>A0A2M6WZ29</accession>
<organism evidence="1 2">
    <name type="scientific">Candidatus Andersenbacteria bacterium CG10_big_fil_rev_8_21_14_0_10_54_11</name>
    <dbReference type="NCBI Taxonomy" id="1974485"/>
    <lineage>
        <taxon>Bacteria</taxon>
        <taxon>Candidatus Anderseniibacteriota</taxon>
    </lineage>
</organism>
<dbReference type="SUPFAM" id="SSF55144">
    <property type="entry name" value="LigT-like"/>
    <property type="match status" value="1"/>
</dbReference>
<dbReference type="Gene3D" id="3.90.1140.10">
    <property type="entry name" value="Cyclic phosphodiesterase"/>
    <property type="match status" value="1"/>
</dbReference>
<reference evidence="2" key="1">
    <citation type="submission" date="2017-09" db="EMBL/GenBank/DDBJ databases">
        <title>Depth-based differentiation of microbial function through sediment-hosted aquifers and enrichment of novel symbionts in the deep terrestrial subsurface.</title>
        <authorList>
            <person name="Probst A.J."/>
            <person name="Ladd B."/>
            <person name="Jarett J.K."/>
            <person name="Geller-Mcgrath D.E."/>
            <person name="Sieber C.M.K."/>
            <person name="Emerson J.B."/>
            <person name="Anantharaman K."/>
            <person name="Thomas B.C."/>
            <person name="Malmstrom R."/>
            <person name="Stieglmeier M."/>
            <person name="Klingl A."/>
            <person name="Woyke T."/>
            <person name="Ryan C.M."/>
            <person name="Banfield J.F."/>
        </authorList>
    </citation>
    <scope>NUCLEOTIDE SEQUENCE [LARGE SCALE GENOMIC DNA]</scope>
</reference>
<name>A0A2M6WZ29_9BACT</name>
<dbReference type="InterPro" id="IPR009097">
    <property type="entry name" value="Cyclic_Pdiesterase"/>
</dbReference>
<evidence type="ECO:0008006" key="3">
    <source>
        <dbReference type="Google" id="ProtNLM"/>
    </source>
</evidence>
<evidence type="ECO:0000313" key="2">
    <source>
        <dbReference type="Proteomes" id="UP000230731"/>
    </source>
</evidence>
<evidence type="ECO:0000313" key="1">
    <source>
        <dbReference type="EMBL" id="PIT98053.1"/>
    </source>
</evidence>
<gene>
    <name evidence="1" type="ORF">COT71_02845</name>
</gene>
<proteinExistence type="predicted"/>
<dbReference type="Proteomes" id="UP000230731">
    <property type="component" value="Unassembled WGS sequence"/>
</dbReference>